<dbReference type="PANTHER" id="PTHR30477:SF24">
    <property type="entry name" value="IRON TRANSPORT SYSTEM MEMBRANE PROTEIN HI_0359-RELATED"/>
    <property type="match status" value="1"/>
</dbReference>
<evidence type="ECO:0000256" key="1">
    <source>
        <dbReference type="ARBA" id="ARBA00004141"/>
    </source>
</evidence>
<keyword evidence="5 7" id="KW-0472">Membrane</keyword>
<dbReference type="EMBL" id="SZPQ01000038">
    <property type="protein sequence ID" value="TKI03785.1"/>
    <property type="molecule type" value="Genomic_DNA"/>
</dbReference>
<comment type="similarity">
    <text evidence="2 6">Belongs to the ABC-3 integral membrane protein family.</text>
</comment>
<organism evidence="8 9">
    <name type="scientific">Martelella alba</name>
    <dbReference type="NCBI Taxonomy" id="2590451"/>
    <lineage>
        <taxon>Bacteria</taxon>
        <taxon>Pseudomonadati</taxon>
        <taxon>Pseudomonadota</taxon>
        <taxon>Alphaproteobacteria</taxon>
        <taxon>Hyphomicrobiales</taxon>
        <taxon>Aurantimonadaceae</taxon>
        <taxon>Martelella</taxon>
    </lineage>
</organism>
<dbReference type="SUPFAM" id="SSF81345">
    <property type="entry name" value="ABC transporter involved in vitamin B12 uptake, BtuC"/>
    <property type="match status" value="1"/>
</dbReference>
<keyword evidence="3 6" id="KW-0812">Transmembrane</keyword>
<name>A0ABY2SGV6_9HYPH</name>
<evidence type="ECO:0000256" key="7">
    <source>
        <dbReference type="SAM" id="Phobius"/>
    </source>
</evidence>
<dbReference type="Gene3D" id="1.10.3470.10">
    <property type="entry name" value="ABC transporter involved in vitamin B12 uptake, BtuC"/>
    <property type="match status" value="1"/>
</dbReference>
<evidence type="ECO:0000256" key="4">
    <source>
        <dbReference type="ARBA" id="ARBA00022989"/>
    </source>
</evidence>
<feature type="transmembrane region" description="Helical" evidence="7">
    <location>
        <begin position="198"/>
        <end position="217"/>
    </location>
</feature>
<evidence type="ECO:0000256" key="2">
    <source>
        <dbReference type="ARBA" id="ARBA00008034"/>
    </source>
</evidence>
<feature type="transmembrane region" description="Helical" evidence="7">
    <location>
        <begin position="136"/>
        <end position="154"/>
    </location>
</feature>
<gene>
    <name evidence="8" type="ORF">FCN80_20440</name>
</gene>
<accession>A0ABY2SGV6</accession>
<protein>
    <submittedName>
        <fullName evidence="8">Metal ABC transporter permease</fullName>
    </submittedName>
</protein>
<evidence type="ECO:0000313" key="8">
    <source>
        <dbReference type="EMBL" id="TKI03785.1"/>
    </source>
</evidence>
<feature type="transmembrane region" description="Helical" evidence="7">
    <location>
        <begin position="224"/>
        <end position="243"/>
    </location>
</feature>
<dbReference type="InterPro" id="IPR001626">
    <property type="entry name" value="ABC_TroCD"/>
</dbReference>
<feature type="transmembrane region" description="Helical" evidence="7">
    <location>
        <begin position="97"/>
        <end position="116"/>
    </location>
</feature>
<feature type="transmembrane region" description="Helical" evidence="7">
    <location>
        <begin position="60"/>
        <end position="85"/>
    </location>
</feature>
<dbReference type="Pfam" id="PF00950">
    <property type="entry name" value="ABC-3"/>
    <property type="match status" value="1"/>
</dbReference>
<keyword evidence="4 7" id="KW-1133">Transmembrane helix</keyword>
<comment type="caution">
    <text evidence="8">The sequence shown here is derived from an EMBL/GenBank/DDBJ whole genome shotgun (WGS) entry which is preliminary data.</text>
</comment>
<feature type="transmembrane region" description="Helical" evidence="7">
    <location>
        <begin position="249"/>
        <end position="270"/>
    </location>
</feature>
<dbReference type="InterPro" id="IPR037294">
    <property type="entry name" value="ABC_BtuC-like"/>
</dbReference>
<comment type="subcellular location">
    <subcellularLocation>
        <location evidence="6">Cell membrane</location>
        <topology evidence="6">Multi-pass membrane protein</topology>
    </subcellularLocation>
    <subcellularLocation>
        <location evidence="1">Membrane</location>
        <topology evidence="1">Multi-pass membrane protein</topology>
    </subcellularLocation>
</comment>
<evidence type="ECO:0000313" key="9">
    <source>
        <dbReference type="Proteomes" id="UP000305202"/>
    </source>
</evidence>
<proteinExistence type="inferred from homology"/>
<dbReference type="RefSeq" id="WP_136992197.1">
    <property type="nucleotide sequence ID" value="NZ_SZPQ01000038.1"/>
</dbReference>
<keyword evidence="6" id="KW-0813">Transport</keyword>
<evidence type="ECO:0000256" key="3">
    <source>
        <dbReference type="ARBA" id="ARBA00022692"/>
    </source>
</evidence>
<evidence type="ECO:0000256" key="5">
    <source>
        <dbReference type="ARBA" id="ARBA00023136"/>
    </source>
</evidence>
<feature type="transmembrane region" description="Helical" evidence="7">
    <location>
        <begin position="174"/>
        <end position="192"/>
    </location>
</feature>
<dbReference type="PANTHER" id="PTHR30477">
    <property type="entry name" value="ABC-TRANSPORTER METAL-BINDING PROTEIN"/>
    <property type="match status" value="1"/>
</dbReference>
<evidence type="ECO:0000256" key="6">
    <source>
        <dbReference type="RuleBase" id="RU003943"/>
    </source>
</evidence>
<feature type="transmembrane region" description="Helical" evidence="7">
    <location>
        <begin position="20"/>
        <end position="40"/>
    </location>
</feature>
<dbReference type="Proteomes" id="UP000305202">
    <property type="component" value="Unassembled WGS sequence"/>
</dbReference>
<reference evidence="8 9" key="1">
    <citation type="submission" date="2019-04" db="EMBL/GenBank/DDBJ databases">
        <authorList>
            <person name="Li M."/>
            <person name="Gao C."/>
        </authorList>
    </citation>
    <scope>NUCLEOTIDE SEQUENCE [LARGE SCALE GENOMIC DNA]</scope>
    <source>
        <strain evidence="8 9">BGMRC 2031</strain>
    </source>
</reference>
<dbReference type="CDD" id="cd06550">
    <property type="entry name" value="TM_ABC_iron-siderophores_like"/>
    <property type="match status" value="1"/>
</dbReference>
<sequence>MTDWLNLIAEPLALPFMRQALLASVATGLACSALSCFLVLKGWALMGDAISHAVLPGIVLAWLAGLPLGVGAFGAGVFCAAAAGFIKNHCRLKEDTVLGIVYSGMFALGLVLFSRLDTDQHLGHILFGNLLGITAGELRQTLTLAGAVLTIVLVKRRDLMLYCFDPAQTRLQGLSVAWLRYGLLCLLALTVVTALQAVGIILAIAMLITPGVTALTLCRRFDCLLLTAMGGAVFASVAGTLVSYHIDGATGPCIVLMQVALFTLAQIYSAGIGKRRRRAR</sequence>
<keyword evidence="9" id="KW-1185">Reference proteome</keyword>